<dbReference type="AlphaFoldDB" id="A0A811TAX3"/>
<dbReference type="Proteomes" id="UP000634805">
    <property type="component" value="Unassembled WGS sequence"/>
</dbReference>
<name>A0A811TAX3_9EURY</name>
<accession>A0A811TAX3</accession>
<gene>
    <name evidence="1" type="ORF">EMLJLAPB_00330</name>
</gene>
<dbReference type="EMBL" id="CAJHIS010000006">
    <property type="protein sequence ID" value="CAD6492619.1"/>
    <property type="molecule type" value="Genomic_DNA"/>
</dbReference>
<reference evidence="1" key="1">
    <citation type="submission" date="2020-10" db="EMBL/GenBank/DDBJ databases">
        <authorList>
            <person name="Hahn C.J."/>
            <person name="Laso-Perez R."/>
            <person name="Vulcano F."/>
            <person name="Vaziourakis K.-M."/>
            <person name="Stokke R."/>
            <person name="Steen I.H."/>
            <person name="Teske A."/>
            <person name="Boetius A."/>
            <person name="Liebeke M."/>
            <person name="Amann R."/>
            <person name="Knittel K."/>
        </authorList>
    </citation>
    <scope>NUCLEOTIDE SEQUENCE</scope>
    <source>
        <strain evidence="1">Gfbio:e3339647-f889-4370-9287-4fb5cb688e4c:AG392D22_GoMArc1</strain>
    </source>
</reference>
<comment type="caution">
    <text evidence="1">The sequence shown here is derived from an EMBL/GenBank/DDBJ whole genome shotgun (WGS) entry which is preliminary data.</text>
</comment>
<evidence type="ECO:0000313" key="2">
    <source>
        <dbReference type="Proteomes" id="UP000634805"/>
    </source>
</evidence>
<proteinExistence type="predicted"/>
<evidence type="ECO:0000313" key="1">
    <source>
        <dbReference type="EMBL" id="CAD6492619.1"/>
    </source>
</evidence>
<sequence length="259" mass="26416">MKGILAILMVGIMVLAMITPAMSTDTSATVTDATSTYDCTATDITTQPDPVTPADGTVSYNLVVSDDNGDDTIPAGTWKAEVNFGAGLQTTTLTADAVNGDLQRTCTGTDSVPANTASGNYVVTFRLDAGSSICTKTVNVGEVMSISVMDMSFGAVNPGELDKPGKHVVTNTGNVKVKFVDTTPLGYDTTGDGITWENMAGSGTAAGETIADSQLTTNWAAATEIAVGGNADANFELDVPTGLKAGPYGGSTTFTPTKA</sequence>
<organism evidence="1 2">
    <name type="scientific">Candidatus Argoarchaeum ethanivorans</name>
    <dbReference type="NCBI Taxonomy" id="2608793"/>
    <lineage>
        <taxon>Archaea</taxon>
        <taxon>Methanobacteriati</taxon>
        <taxon>Methanobacteriota</taxon>
        <taxon>Stenosarchaea group</taxon>
        <taxon>Methanomicrobia</taxon>
        <taxon>Methanosarcinales</taxon>
        <taxon>Methanosarcinales incertae sedis</taxon>
        <taxon>GOM Arc I cluster</taxon>
        <taxon>Candidatus Argoarchaeum</taxon>
    </lineage>
</organism>
<protein>
    <submittedName>
        <fullName evidence="1">Uncharacterized protein</fullName>
    </submittedName>
</protein>